<dbReference type="GO" id="GO:0032049">
    <property type="term" value="P:cardiolipin biosynthetic process"/>
    <property type="evidence" value="ECO:0007669"/>
    <property type="project" value="UniProtKB-ARBA"/>
</dbReference>
<dbReference type="PROSITE" id="PS50035">
    <property type="entry name" value="PLD"/>
    <property type="match status" value="1"/>
</dbReference>
<dbReference type="GO" id="GO:0004519">
    <property type="term" value="F:endonuclease activity"/>
    <property type="evidence" value="ECO:0007669"/>
    <property type="project" value="UniProtKB-KW"/>
</dbReference>
<evidence type="ECO:0000313" key="3">
    <source>
        <dbReference type="EMBL" id="TGV04239.1"/>
    </source>
</evidence>
<gene>
    <name evidence="3" type="ORF">EM932_03630</name>
</gene>
<dbReference type="SMART" id="SM00155">
    <property type="entry name" value="PLDc"/>
    <property type="match status" value="1"/>
</dbReference>
<dbReference type="InterPro" id="IPR025202">
    <property type="entry name" value="PLD-like_dom"/>
</dbReference>
<keyword evidence="3" id="KW-0378">Hydrolase</keyword>
<feature type="transmembrane region" description="Helical" evidence="1">
    <location>
        <begin position="128"/>
        <end position="145"/>
    </location>
</feature>
<dbReference type="Proteomes" id="UP000307602">
    <property type="component" value="Unassembled WGS sequence"/>
</dbReference>
<evidence type="ECO:0000313" key="4">
    <source>
        <dbReference type="Proteomes" id="UP000307602"/>
    </source>
</evidence>
<keyword evidence="4" id="KW-1185">Reference proteome</keyword>
<dbReference type="PANTHER" id="PTHR21248">
    <property type="entry name" value="CARDIOLIPIN SYNTHASE"/>
    <property type="match status" value="1"/>
</dbReference>
<comment type="caution">
    <text evidence="3">The sequence shown here is derived from an EMBL/GenBank/DDBJ whole genome shotgun (WGS) entry which is preliminary data.</text>
</comment>
<dbReference type="OrthoDB" id="750814at2"/>
<dbReference type="PANTHER" id="PTHR21248:SF22">
    <property type="entry name" value="PHOSPHOLIPASE D"/>
    <property type="match status" value="1"/>
</dbReference>
<name>A0A4S1E159_9FLAO</name>
<proteinExistence type="predicted"/>
<feature type="transmembrane region" description="Helical" evidence="1">
    <location>
        <begin position="104"/>
        <end position="122"/>
    </location>
</feature>
<feature type="domain" description="PLD phosphodiesterase" evidence="2">
    <location>
        <begin position="177"/>
        <end position="204"/>
    </location>
</feature>
<dbReference type="SUPFAM" id="SSF56024">
    <property type="entry name" value="Phospholipase D/nuclease"/>
    <property type="match status" value="1"/>
</dbReference>
<dbReference type="InterPro" id="IPR001736">
    <property type="entry name" value="PLipase_D/transphosphatidylase"/>
</dbReference>
<keyword evidence="3" id="KW-0255">Endonuclease</keyword>
<dbReference type="Pfam" id="PF13091">
    <property type="entry name" value="PLDc_2"/>
    <property type="match status" value="1"/>
</dbReference>
<dbReference type="AlphaFoldDB" id="A0A4S1E159"/>
<protein>
    <submittedName>
        <fullName evidence="3">NgoFVII family restriction endonuclease</fullName>
    </submittedName>
</protein>
<keyword evidence="3" id="KW-0540">Nuclease</keyword>
<dbReference type="GO" id="GO:0030572">
    <property type="term" value="F:phosphatidyltransferase activity"/>
    <property type="evidence" value="ECO:0007669"/>
    <property type="project" value="UniProtKB-ARBA"/>
</dbReference>
<accession>A0A4S1E159</accession>
<evidence type="ECO:0000259" key="2">
    <source>
        <dbReference type="PROSITE" id="PS50035"/>
    </source>
</evidence>
<keyword evidence="1" id="KW-1133">Transmembrane helix</keyword>
<sequence>MGMFYNGANCDIYIGKGAGKKLLNDIRNAKKSIKIVSPFLSPFLITELINFRNRNLEVQLITTDNIEDFYGNYEKNIHKLIIQNRKTDKEAVEKREKWKDLIKILTYIGFGLLTTLIGITYYLKDIKVLFGLIPIIILFLIIKLYKKKIENKQIYSYWYSQLFPFKVYMSPDTTEESDTRIHSKIYLIDDQIAYLGSLNFTSSGTKHNYETRIRTNDLNAVKEIKEEINQLMNHSHLPERNIQLWGSQLYPEPIN</sequence>
<evidence type="ECO:0000256" key="1">
    <source>
        <dbReference type="SAM" id="Phobius"/>
    </source>
</evidence>
<keyword evidence="1" id="KW-0812">Transmembrane</keyword>
<keyword evidence="1" id="KW-0472">Membrane</keyword>
<dbReference type="EMBL" id="SRSO01000003">
    <property type="protein sequence ID" value="TGV04239.1"/>
    <property type="molecule type" value="Genomic_DNA"/>
</dbReference>
<organism evidence="3 4">
    <name type="scientific">Flavivirga rizhaonensis</name>
    <dbReference type="NCBI Taxonomy" id="2559571"/>
    <lineage>
        <taxon>Bacteria</taxon>
        <taxon>Pseudomonadati</taxon>
        <taxon>Bacteroidota</taxon>
        <taxon>Flavobacteriia</taxon>
        <taxon>Flavobacteriales</taxon>
        <taxon>Flavobacteriaceae</taxon>
        <taxon>Flavivirga</taxon>
    </lineage>
</organism>
<dbReference type="Gene3D" id="3.30.870.10">
    <property type="entry name" value="Endonuclease Chain A"/>
    <property type="match status" value="1"/>
</dbReference>
<reference evidence="3 4" key="1">
    <citation type="submission" date="2019-04" db="EMBL/GenBank/DDBJ databases">
        <authorList>
            <person name="Liu A."/>
        </authorList>
    </citation>
    <scope>NUCLEOTIDE SEQUENCE [LARGE SCALE GENOMIC DNA]</scope>
    <source>
        <strain evidence="3 4">RZ03</strain>
    </source>
</reference>